<dbReference type="Gene3D" id="3.40.50.450">
    <property type="match status" value="1"/>
</dbReference>
<gene>
    <name evidence="1" type="ORF">ASZ90_004513</name>
</gene>
<name>A0A0W8FXQ2_9ZZZZ</name>
<organism evidence="1">
    <name type="scientific">hydrocarbon metagenome</name>
    <dbReference type="NCBI Taxonomy" id="938273"/>
    <lineage>
        <taxon>unclassified sequences</taxon>
        <taxon>metagenomes</taxon>
        <taxon>ecological metagenomes</taxon>
    </lineage>
</organism>
<evidence type="ECO:0000313" key="1">
    <source>
        <dbReference type="EMBL" id="KUG25661.1"/>
    </source>
</evidence>
<dbReference type="InterPro" id="IPR052341">
    <property type="entry name" value="LOG_family_nucleotidases"/>
</dbReference>
<accession>A0A0W8FXQ2</accession>
<proteinExistence type="predicted"/>
<dbReference type="PANTHER" id="PTHR43393">
    <property type="entry name" value="CYTOKININ RIBOSIDE 5'-MONOPHOSPHATE PHOSPHORIBOHYDROLASE"/>
    <property type="match status" value="1"/>
</dbReference>
<protein>
    <recommendedName>
        <fullName evidence="2">Cytokinin riboside 5'-monophosphate phosphoribohydrolase</fullName>
    </recommendedName>
</protein>
<sequence>MVKKNPVEKAYKNLEFLSSTEARTVRILAEYYEPQARLRRNSIADTVVFFGSARLKSKKDAQKELRLLKQAAKNKNTSIYKRKIADAERNLAMSQYYEDATELSRKLTEWSLNLPTDDHRFIITSGGGPGIMEAANKGATLAGGPTIGMNISLPFEQFINRYVEPELAFEFHYFFMRKFWLVYPAKALIIFPGGFGTLDELMEVLTLIQTEKLQKKLQVVVYDEKFWNKVINFEALIEMGTISKGDLKLFSFCNTVDEAFNVITKHLSTHYLNNGNDTKKPVK</sequence>
<dbReference type="Pfam" id="PF03641">
    <property type="entry name" value="Lysine_decarbox"/>
    <property type="match status" value="1"/>
</dbReference>
<dbReference type="EMBL" id="LNQE01000631">
    <property type="protein sequence ID" value="KUG25661.1"/>
    <property type="molecule type" value="Genomic_DNA"/>
</dbReference>
<dbReference type="GO" id="GO:0005829">
    <property type="term" value="C:cytosol"/>
    <property type="evidence" value="ECO:0007669"/>
    <property type="project" value="TreeGrafter"/>
</dbReference>
<reference evidence="1" key="1">
    <citation type="journal article" date="2015" name="Proc. Natl. Acad. Sci. U.S.A.">
        <title>Networks of energetic and metabolic interactions define dynamics in microbial communities.</title>
        <authorList>
            <person name="Embree M."/>
            <person name="Liu J.K."/>
            <person name="Al-Bassam M.M."/>
            <person name="Zengler K."/>
        </authorList>
    </citation>
    <scope>NUCLEOTIDE SEQUENCE</scope>
</reference>
<dbReference type="PANTHER" id="PTHR43393:SF3">
    <property type="entry name" value="LYSINE DECARBOXYLASE-LIKE PROTEIN"/>
    <property type="match status" value="1"/>
</dbReference>
<dbReference type="AlphaFoldDB" id="A0A0W8FXQ2"/>
<evidence type="ECO:0008006" key="2">
    <source>
        <dbReference type="Google" id="ProtNLM"/>
    </source>
</evidence>
<comment type="caution">
    <text evidence="1">The sequence shown here is derived from an EMBL/GenBank/DDBJ whole genome shotgun (WGS) entry which is preliminary data.</text>
</comment>
<dbReference type="InterPro" id="IPR031100">
    <property type="entry name" value="LOG_fam"/>
</dbReference>
<dbReference type="SUPFAM" id="SSF102405">
    <property type="entry name" value="MCP/YpsA-like"/>
    <property type="match status" value="1"/>
</dbReference>